<feature type="region of interest" description="Disordered" evidence="1">
    <location>
        <begin position="44"/>
        <end position="73"/>
    </location>
</feature>
<dbReference type="OMA" id="PASVWSC"/>
<protein>
    <recommendedName>
        <fullName evidence="5">Secreted protein</fullName>
    </recommendedName>
</protein>
<evidence type="ECO:0000313" key="3">
    <source>
        <dbReference type="EMBL" id="EER41719.1"/>
    </source>
</evidence>
<feature type="chain" id="PRO_5002965403" description="Secreted protein" evidence="2">
    <location>
        <begin position="23"/>
        <end position="111"/>
    </location>
</feature>
<dbReference type="AlphaFoldDB" id="C6HDT5"/>
<accession>C6HDT5</accession>
<dbReference type="Proteomes" id="UP000002624">
    <property type="component" value="Unassembled WGS sequence"/>
</dbReference>
<evidence type="ECO:0000313" key="4">
    <source>
        <dbReference type="Proteomes" id="UP000002624"/>
    </source>
</evidence>
<sequence length="111" mass="11923">MLHQVSFPVLMLLPMRIHSLTSLPPCHVPRPPILARESLALSTASAHSPSLPDVLTDNEDEDDDDDGGGQFQPRLSLISTAAIPASVWSCGNNYTAGGETTMTVDGIWLQE</sequence>
<dbReference type="VEuPathDB" id="FungiDB:HCDG_04366"/>
<keyword evidence="2" id="KW-0732">Signal</keyword>
<evidence type="ECO:0000256" key="2">
    <source>
        <dbReference type="SAM" id="SignalP"/>
    </source>
</evidence>
<dbReference type="EMBL" id="GG692423">
    <property type="protein sequence ID" value="EER41719.1"/>
    <property type="molecule type" value="Genomic_DNA"/>
</dbReference>
<organism evidence="3 4">
    <name type="scientific">Ajellomyces capsulatus (strain H143)</name>
    <name type="common">Darling's disease fungus</name>
    <name type="synonym">Histoplasma capsulatum</name>
    <dbReference type="NCBI Taxonomy" id="544712"/>
    <lineage>
        <taxon>Eukaryota</taxon>
        <taxon>Fungi</taxon>
        <taxon>Dikarya</taxon>
        <taxon>Ascomycota</taxon>
        <taxon>Pezizomycotina</taxon>
        <taxon>Eurotiomycetes</taxon>
        <taxon>Eurotiomycetidae</taxon>
        <taxon>Onygenales</taxon>
        <taxon>Ajellomycetaceae</taxon>
        <taxon>Histoplasma</taxon>
    </lineage>
</organism>
<evidence type="ECO:0008006" key="5">
    <source>
        <dbReference type="Google" id="ProtNLM"/>
    </source>
</evidence>
<proteinExistence type="predicted"/>
<feature type="signal peptide" evidence="2">
    <location>
        <begin position="1"/>
        <end position="22"/>
    </location>
</feature>
<name>C6HDT5_AJECH</name>
<dbReference type="HOGENOM" id="CLU_2157665_0_0_1"/>
<feature type="compositionally biased region" description="Acidic residues" evidence="1">
    <location>
        <begin position="56"/>
        <end position="67"/>
    </location>
</feature>
<evidence type="ECO:0000256" key="1">
    <source>
        <dbReference type="SAM" id="MobiDB-lite"/>
    </source>
</evidence>
<gene>
    <name evidence="3" type="ORF">HCDG_04366</name>
</gene>
<reference evidence="4" key="1">
    <citation type="submission" date="2009-05" db="EMBL/GenBank/DDBJ databases">
        <title>The genome sequence of Ajellomyces capsulatus strain H143.</title>
        <authorList>
            <person name="Champion M."/>
            <person name="Cuomo C.A."/>
            <person name="Ma L.-J."/>
            <person name="Henn M.R."/>
            <person name="Sil A."/>
            <person name="Goldman B."/>
            <person name="Young S.K."/>
            <person name="Kodira C.D."/>
            <person name="Zeng Q."/>
            <person name="Koehrsen M."/>
            <person name="Alvarado L."/>
            <person name="Berlin A.M."/>
            <person name="Borenstein D."/>
            <person name="Chen Z."/>
            <person name="Engels R."/>
            <person name="Freedman E."/>
            <person name="Gellesch M."/>
            <person name="Goldberg J."/>
            <person name="Griggs A."/>
            <person name="Gujja S."/>
            <person name="Heiman D.I."/>
            <person name="Hepburn T.A."/>
            <person name="Howarth C."/>
            <person name="Jen D."/>
            <person name="Larson L."/>
            <person name="Lewis B."/>
            <person name="Mehta T."/>
            <person name="Park D."/>
            <person name="Pearson M."/>
            <person name="Roberts A."/>
            <person name="Saif S."/>
            <person name="Shea T.D."/>
            <person name="Shenoy N."/>
            <person name="Sisk P."/>
            <person name="Stolte C."/>
            <person name="Sykes S."/>
            <person name="Walk T."/>
            <person name="White J."/>
            <person name="Yandava C."/>
            <person name="Klein B."/>
            <person name="McEwen J.G."/>
            <person name="Puccia R."/>
            <person name="Goldman G.H."/>
            <person name="Felipe M.S."/>
            <person name="Nino-Vega G."/>
            <person name="San-Blas G."/>
            <person name="Taylor J.W."/>
            <person name="Mendoza L."/>
            <person name="Galagan J.E."/>
            <person name="Nusbaum C."/>
            <person name="Birren B.W."/>
        </authorList>
    </citation>
    <scope>NUCLEOTIDE SEQUENCE [LARGE SCALE GENOMIC DNA]</scope>
    <source>
        <strain evidence="4">H143</strain>
    </source>
</reference>